<evidence type="ECO:0000313" key="11">
    <source>
        <dbReference type="EMBL" id="KOX97068.1"/>
    </source>
</evidence>
<evidence type="ECO:0000256" key="3">
    <source>
        <dbReference type="ARBA" id="ARBA00011270"/>
    </source>
</evidence>
<dbReference type="EC" id="4.2.1.20" evidence="9"/>
<evidence type="ECO:0000256" key="5">
    <source>
        <dbReference type="ARBA" id="ARBA00022822"/>
    </source>
</evidence>
<comment type="catalytic activity">
    <reaction evidence="8 9">
        <text>(1S,2R)-1-C-(indol-3-yl)glycerol 3-phosphate + L-serine = D-glyceraldehyde 3-phosphate + L-tryptophan + H2O</text>
        <dbReference type="Rhea" id="RHEA:10532"/>
        <dbReference type="ChEBI" id="CHEBI:15377"/>
        <dbReference type="ChEBI" id="CHEBI:33384"/>
        <dbReference type="ChEBI" id="CHEBI:57912"/>
        <dbReference type="ChEBI" id="CHEBI:58866"/>
        <dbReference type="ChEBI" id="CHEBI:59776"/>
        <dbReference type="EC" id="4.2.1.20"/>
    </reaction>
</comment>
<gene>
    <name evidence="9" type="primary">trpA</name>
    <name evidence="11" type="ORF">AMR74_06485</name>
</gene>
<evidence type="ECO:0000256" key="7">
    <source>
        <dbReference type="ARBA" id="ARBA00023239"/>
    </source>
</evidence>
<keyword evidence="7 9" id="KW-0456">Lyase</keyword>
<comment type="function">
    <text evidence="1 9">The alpha subunit is responsible for the aldol cleavage of indoleglycerol phosphate to indole and glyceraldehyde 3-phosphate.</text>
</comment>
<keyword evidence="12" id="KW-1185">Reference proteome</keyword>
<evidence type="ECO:0000256" key="9">
    <source>
        <dbReference type="HAMAP-Rule" id="MF_00131"/>
    </source>
</evidence>
<dbReference type="InterPro" id="IPR002028">
    <property type="entry name" value="Trp_synthase_suA"/>
</dbReference>
<comment type="caution">
    <text evidence="11">The sequence shown here is derived from an EMBL/GenBank/DDBJ whole genome shotgun (WGS) entry which is preliminary data.</text>
</comment>
<proteinExistence type="inferred from homology"/>
<dbReference type="NCBIfam" id="TIGR00262">
    <property type="entry name" value="trpA"/>
    <property type="match status" value="1"/>
</dbReference>
<accession>A0A0M9ARY1</accession>
<dbReference type="GO" id="GO:0005829">
    <property type="term" value="C:cytosol"/>
    <property type="evidence" value="ECO:0007669"/>
    <property type="project" value="TreeGrafter"/>
</dbReference>
<evidence type="ECO:0000256" key="1">
    <source>
        <dbReference type="ARBA" id="ARBA00003365"/>
    </source>
</evidence>
<evidence type="ECO:0000256" key="10">
    <source>
        <dbReference type="RuleBase" id="RU003662"/>
    </source>
</evidence>
<dbReference type="CDD" id="cd04724">
    <property type="entry name" value="Tryptophan_synthase_alpha"/>
    <property type="match status" value="1"/>
</dbReference>
<dbReference type="InterPro" id="IPR013785">
    <property type="entry name" value="Aldolase_TIM"/>
</dbReference>
<dbReference type="PANTHER" id="PTHR43406">
    <property type="entry name" value="TRYPTOPHAN SYNTHASE, ALPHA CHAIN"/>
    <property type="match status" value="1"/>
</dbReference>
<comment type="subunit">
    <text evidence="3 9">Tetramer of two alpha and two beta chains.</text>
</comment>
<name>A0A0M9ARY1_9EURY</name>
<evidence type="ECO:0000256" key="4">
    <source>
        <dbReference type="ARBA" id="ARBA00022605"/>
    </source>
</evidence>
<keyword evidence="5 9" id="KW-0822">Tryptophan biosynthesis</keyword>
<dbReference type="STRING" id="1765655.AMR74_06485"/>
<reference evidence="11 12" key="1">
    <citation type="submission" date="2015-08" db="EMBL/GenBank/DDBJ databases">
        <title>Genomes of Isolates from Cabo Rojo, PR.</title>
        <authorList>
            <person name="Sanchez-Nieves R.L."/>
            <person name="Montalvo-Rodriguez R."/>
        </authorList>
    </citation>
    <scope>NUCLEOTIDE SEQUENCE [LARGE SCALE GENOMIC DNA]</scope>
    <source>
        <strain evidence="11 12">5</strain>
    </source>
</reference>
<dbReference type="RefSeq" id="WP_053771242.1">
    <property type="nucleotide sequence ID" value="NZ_LIST01000002.1"/>
</dbReference>
<feature type="active site" description="Proton acceptor" evidence="9">
    <location>
        <position position="50"/>
    </location>
</feature>
<evidence type="ECO:0000256" key="8">
    <source>
        <dbReference type="ARBA" id="ARBA00049047"/>
    </source>
</evidence>
<dbReference type="Gene3D" id="3.20.20.70">
    <property type="entry name" value="Aldolase class I"/>
    <property type="match status" value="1"/>
</dbReference>
<dbReference type="GO" id="GO:0004834">
    <property type="term" value="F:tryptophan synthase activity"/>
    <property type="evidence" value="ECO:0007669"/>
    <property type="project" value="UniProtKB-UniRule"/>
</dbReference>
<organism evidence="11 12">
    <name type="scientific">Halorubrum tropicale</name>
    <dbReference type="NCBI Taxonomy" id="1765655"/>
    <lineage>
        <taxon>Archaea</taxon>
        <taxon>Methanobacteriati</taxon>
        <taxon>Methanobacteriota</taxon>
        <taxon>Stenosarchaea group</taxon>
        <taxon>Halobacteria</taxon>
        <taxon>Halobacteriales</taxon>
        <taxon>Haloferacaceae</taxon>
        <taxon>Halorubrum</taxon>
    </lineage>
</organism>
<comment type="similarity">
    <text evidence="9 10">Belongs to the TrpA family.</text>
</comment>
<dbReference type="UniPathway" id="UPA00035">
    <property type="reaction ID" value="UER00044"/>
</dbReference>
<dbReference type="HAMAP" id="MF_00131">
    <property type="entry name" value="Trp_synth_alpha"/>
    <property type="match status" value="1"/>
</dbReference>
<evidence type="ECO:0000256" key="2">
    <source>
        <dbReference type="ARBA" id="ARBA00004733"/>
    </source>
</evidence>
<protein>
    <recommendedName>
        <fullName evidence="9">Tryptophan synthase alpha chain</fullName>
        <ecNumber evidence="9">4.2.1.20</ecNumber>
    </recommendedName>
</protein>
<dbReference type="InterPro" id="IPR018204">
    <property type="entry name" value="Trp_synthase_alpha_AS"/>
</dbReference>
<dbReference type="SUPFAM" id="SSF51366">
    <property type="entry name" value="Ribulose-phoshate binding barrel"/>
    <property type="match status" value="1"/>
</dbReference>
<keyword evidence="6 9" id="KW-0057">Aromatic amino acid biosynthesis</keyword>
<sequence>MAETGNSDEIAAAFADGPAYVPYLVVGDPDYESSKAYVEALDRGGADVIELGLPFSEPIAEGSTIQEALVRALDAGMTPERFFAFAEDLDVDAAPVCMTYYNLIYQYGDETGPRPFVERAAAAGIEGLVVPDLPAEEADPLREACDEFGLDLVFIVAPTTRGDRLDRMMENVSGYVYVQARLGTTGARDDVSDQTTESLDRLREYDVPKAVGFGISTGEHAERIVAGGADGIIVGSALVDVVAEGVAEDLSTDEVADRLEALSRELTEGAERGYRSRTTAAESA</sequence>
<dbReference type="AlphaFoldDB" id="A0A0M9ARY1"/>
<dbReference type="OrthoDB" id="25658at2157"/>
<dbReference type="InterPro" id="IPR011060">
    <property type="entry name" value="RibuloseP-bd_barrel"/>
</dbReference>
<dbReference type="PROSITE" id="PS00167">
    <property type="entry name" value="TRP_SYNTHASE_ALPHA"/>
    <property type="match status" value="1"/>
</dbReference>
<dbReference type="PATRIC" id="fig|1705389.3.peg.3271"/>
<dbReference type="PANTHER" id="PTHR43406:SF1">
    <property type="entry name" value="TRYPTOPHAN SYNTHASE ALPHA CHAIN, CHLOROPLASTIC"/>
    <property type="match status" value="1"/>
</dbReference>
<dbReference type="EMBL" id="LIST01000002">
    <property type="protein sequence ID" value="KOX97068.1"/>
    <property type="molecule type" value="Genomic_DNA"/>
</dbReference>
<evidence type="ECO:0000313" key="12">
    <source>
        <dbReference type="Proteomes" id="UP000037747"/>
    </source>
</evidence>
<keyword evidence="4 9" id="KW-0028">Amino-acid biosynthesis</keyword>
<dbReference type="Pfam" id="PF00290">
    <property type="entry name" value="Trp_syntA"/>
    <property type="match status" value="1"/>
</dbReference>
<dbReference type="Proteomes" id="UP000037747">
    <property type="component" value="Unassembled WGS sequence"/>
</dbReference>
<comment type="pathway">
    <text evidence="2 9">Amino-acid biosynthesis; L-tryptophan biosynthesis; L-tryptophan from chorismate: step 5/5.</text>
</comment>
<feature type="active site" description="Proton acceptor" evidence="9">
    <location>
        <position position="61"/>
    </location>
</feature>
<evidence type="ECO:0000256" key="6">
    <source>
        <dbReference type="ARBA" id="ARBA00023141"/>
    </source>
</evidence>